<keyword evidence="3" id="KW-0597">Phosphoprotein</keyword>
<sequence length="491" mass="52774">MTTPLDDTAWRLTVEAAGLGAFSWDTRADRVRLSGPLALLFGPPAEQPGLEGFLSLLPENQRTPVGATLRHARDTGGAWDTALSLDVAGGATLRLRLAGTGWPEEAPLHLLGVLSRLEDPPAPDEQDAHVRSILDTVPDGMIVIDEHGIIRAFSAAAERIFGFASAEVCGRNVSLLMPSPHRQAHDGYLARYARTRERRIIGIGRTVTGQRRDGSTFPLELAVGEVRRAGARLYTGFIRDLTDRQRTQEEMQELQAELLHVSRLSALGQMATTLAHELNQPLTAVTNYLSAAQRLFAAGNQPARVGEAMGKAADQALRAGEIIRRLREFVATGESEKQGEPLTALVEEATALAFIGARQRGATATLHVAPDCGLVLVDKIQVQQVLLNLIRNAIEAVDSLARQEVAVTARRAGDMVEVSVSDTGTGLAPEVEAQLFRPFVTTKRGGMGVGLSICRSIIEAHGGRIWAEANPGGGTVFRFTLLGLEEEEVAP</sequence>
<dbReference type="SUPFAM" id="SSF55874">
    <property type="entry name" value="ATPase domain of HSP90 chaperone/DNA topoisomerase II/histidine kinase"/>
    <property type="match status" value="1"/>
</dbReference>
<dbReference type="InterPro" id="IPR000014">
    <property type="entry name" value="PAS"/>
</dbReference>
<dbReference type="PROSITE" id="PS50109">
    <property type="entry name" value="HIS_KIN"/>
    <property type="match status" value="1"/>
</dbReference>
<dbReference type="Proteomes" id="UP000278036">
    <property type="component" value="Unassembled WGS sequence"/>
</dbReference>
<dbReference type="PROSITE" id="PS50112">
    <property type="entry name" value="PAS"/>
    <property type="match status" value="1"/>
</dbReference>
<evidence type="ECO:0000313" key="15">
    <source>
        <dbReference type="EMBL" id="RMI26455.1"/>
    </source>
</evidence>
<dbReference type="SMART" id="SM00091">
    <property type="entry name" value="PAS"/>
    <property type="match status" value="2"/>
</dbReference>
<dbReference type="CDD" id="cd00130">
    <property type="entry name" value="PAS"/>
    <property type="match status" value="1"/>
</dbReference>
<dbReference type="FunCoup" id="A0A3A9J7Z6">
    <property type="interactions" value="314"/>
</dbReference>
<comment type="caution">
    <text evidence="14">The sequence shown here is derived from an EMBL/GenBank/DDBJ whole genome shotgun (WGS) entry which is preliminary data.</text>
</comment>
<dbReference type="SMART" id="SM00387">
    <property type="entry name" value="HATPase_c"/>
    <property type="match status" value="1"/>
</dbReference>
<dbReference type="InterPro" id="IPR013767">
    <property type="entry name" value="PAS_fold"/>
</dbReference>
<dbReference type="CDD" id="cd00082">
    <property type="entry name" value="HisKA"/>
    <property type="match status" value="1"/>
</dbReference>
<dbReference type="EMBL" id="RFLX01000002">
    <property type="protein sequence ID" value="RMI26455.1"/>
    <property type="molecule type" value="Genomic_DNA"/>
</dbReference>
<dbReference type="FunFam" id="3.30.450.20:FF:000060">
    <property type="entry name" value="Sensor protein FixL"/>
    <property type="match status" value="1"/>
</dbReference>
<dbReference type="Pfam" id="PF00512">
    <property type="entry name" value="HisKA"/>
    <property type="match status" value="1"/>
</dbReference>
<dbReference type="InterPro" id="IPR035965">
    <property type="entry name" value="PAS-like_dom_sf"/>
</dbReference>
<proteinExistence type="predicted"/>
<dbReference type="PROSITE" id="PS50113">
    <property type="entry name" value="PAC"/>
    <property type="match status" value="1"/>
</dbReference>
<keyword evidence="8" id="KW-0902">Two-component regulatory system</keyword>
<dbReference type="Proteomes" id="UP000274097">
    <property type="component" value="Unassembled WGS sequence"/>
</dbReference>
<evidence type="ECO:0000259" key="11">
    <source>
        <dbReference type="PROSITE" id="PS50109"/>
    </source>
</evidence>
<evidence type="ECO:0000256" key="9">
    <source>
        <dbReference type="ARBA" id="ARBA00059827"/>
    </source>
</evidence>
<dbReference type="EC" id="2.7.13.3" evidence="2"/>
<dbReference type="Pfam" id="PF00989">
    <property type="entry name" value="PAS"/>
    <property type="match status" value="1"/>
</dbReference>
<evidence type="ECO:0000259" key="12">
    <source>
        <dbReference type="PROSITE" id="PS50112"/>
    </source>
</evidence>
<organism evidence="14 17">
    <name type="scientific">Teichococcus wenyumeiae</name>
    <dbReference type="NCBI Taxonomy" id="2478470"/>
    <lineage>
        <taxon>Bacteria</taxon>
        <taxon>Pseudomonadati</taxon>
        <taxon>Pseudomonadota</taxon>
        <taxon>Alphaproteobacteria</taxon>
        <taxon>Acetobacterales</taxon>
        <taxon>Roseomonadaceae</taxon>
        <taxon>Roseomonas</taxon>
    </lineage>
</organism>
<reference evidence="14 17" key="1">
    <citation type="submission" date="2018-09" db="EMBL/GenBank/DDBJ databases">
        <title>Roseomonas sp. nov., isolated from feces of Tibetan antelopes in the Qinghai-Tibet plateau, China.</title>
        <authorList>
            <person name="Tian Z."/>
        </authorList>
    </citation>
    <scope>NUCLEOTIDE SEQUENCE [LARGE SCALE GENOMIC DNA]</scope>
    <source>
        <strain evidence="15 16">Z23</strain>
        <strain evidence="14 17">Z24</strain>
    </source>
</reference>
<dbReference type="InterPro" id="IPR003661">
    <property type="entry name" value="HisK_dim/P_dom"/>
</dbReference>
<dbReference type="InterPro" id="IPR000700">
    <property type="entry name" value="PAS-assoc_C"/>
</dbReference>
<dbReference type="Gene3D" id="3.30.450.20">
    <property type="entry name" value="PAS domain"/>
    <property type="match status" value="1"/>
</dbReference>
<comment type="catalytic activity">
    <reaction evidence="1">
        <text>ATP + protein L-histidine = ADP + protein N-phospho-L-histidine.</text>
        <dbReference type="EC" id="2.7.13.3"/>
    </reaction>
</comment>
<dbReference type="GO" id="GO:0000155">
    <property type="term" value="F:phosphorelay sensor kinase activity"/>
    <property type="evidence" value="ECO:0007669"/>
    <property type="project" value="InterPro"/>
</dbReference>
<evidence type="ECO:0000313" key="14">
    <source>
        <dbReference type="EMBL" id="RKK02582.1"/>
    </source>
</evidence>
<dbReference type="PANTHER" id="PTHR43065">
    <property type="entry name" value="SENSOR HISTIDINE KINASE"/>
    <property type="match status" value="1"/>
</dbReference>
<dbReference type="SUPFAM" id="SSF55785">
    <property type="entry name" value="PYP-like sensor domain (PAS domain)"/>
    <property type="match status" value="1"/>
</dbReference>
<dbReference type="SMART" id="SM00388">
    <property type="entry name" value="HisKA"/>
    <property type="match status" value="1"/>
</dbReference>
<dbReference type="PANTHER" id="PTHR43065:SF10">
    <property type="entry name" value="PEROXIDE STRESS-ACTIVATED HISTIDINE KINASE MAK3"/>
    <property type="match status" value="1"/>
</dbReference>
<comment type="function">
    <text evidence="9">Putative oxygen sensor; modulates the activity of FixJ, a transcriptional activator of nitrogen fixation fixK gene. FixL probably acts as a kinase that phosphorylates FixJ.</text>
</comment>
<protein>
    <recommendedName>
        <fullName evidence="10">Sensor protein FixL</fullName>
        <ecNumber evidence="2">2.7.13.3</ecNumber>
    </recommendedName>
</protein>
<feature type="domain" description="PAC" evidence="13">
    <location>
        <begin position="194"/>
        <end position="253"/>
    </location>
</feature>
<dbReference type="PRINTS" id="PR00344">
    <property type="entry name" value="BCTRLSENSOR"/>
</dbReference>
<dbReference type="SUPFAM" id="SSF47384">
    <property type="entry name" value="Homodimeric domain of signal transducing histidine kinase"/>
    <property type="match status" value="1"/>
</dbReference>
<name>A0A3A9J7Z6_9PROT</name>
<dbReference type="OrthoDB" id="9795133at2"/>
<dbReference type="Gene3D" id="3.30.565.10">
    <property type="entry name" value="Histidine kinase-like ATPase, C-terminal domain"/>
    <property type="match status" value="1"/>
</dbReference>
<feature type="domain" description="Histidine kinase" evidence="11">
    <location>
        <begin position="273"/>
        <end position="485"/>
    </location>
</feature>
<evidence type="ECO:0000256" key="4">
    <source>
        <dbReference type="ARBA" id="ARBA00022679"/>
    </source>
</evidence>
<dbReference type="RefSeq" id="WP_120639818.1">
    <property type="nucleotide sequence ID" value="NZ_RAQU01000141.1"/>
</dbReference>
<dbReference type="AlphaFoldDB" id="A0A3A9J7Z6"/>
<dbReference type="InterPro" id="IPR036097">
    <property type="entry name" value="HisK_dim/P_sf"/>
</dbReference>
<keyword evidence="6" id="KW-0418">Kinase</keyword>
<evidence type="ECO:0000256" key="5">
    <source>
        <dbReference type="ARBA" id="ARBA00022741"/>
    </source>
</evidence>
<dbReference type="EMBL" id="RAQU01000141">
    <property type="protein sequence ID" value="RKK02582.1"/>
    <property type="molecule type" value="Genomic_DNA"/>
</dbReference>
<dbReference type="InterPro" id="IPR003594">
    <property type="entry name" value="HATPase_dom"/>
</dbReference>
<feature type="domain" description="PAS" evidence="12">
    <location>
        <begin position="126"/>
        <end position="179"/>
    </location>
</feature>
<evidence type="ECO:0000256" key="2">
    <source>
        <dbReference type="ARBA" id="ARBA00012438"/>
    </source>
</evidence>
<dbReference type="GO" id="GO:0005524">
    <property type="term" value="F:ATP binding"/>
    <property type="evidence" value="ECO:0007669"/>
    <property type="project" value="UniProtKB-KW"/>
</dbReference>
<dbReference type="InParanoid" id="A0A3A9J7Z6"/>
<evidence type="ECO:0000256" key="10">
    <source>
        <dbReference type="ARBA" id="ARBA00070616"/>
    </source>
</evidence>
<evidence type="ECO:0000256" key="8">
    <source>
        <dbReference type="ARBA" id="ARBA00023012"/>
    </source>
</evidence>
<dbReference type="NCBIfam" id="TIGR00229">
    <property type="entry name" value="sensory_box"/>
    <property type="match status" value="1"/>
</dbReference>
<keyword evidence="4" id="KW-0808">Transferase</keyword>
<dbReference type="Pfam" id="PF02518">
    <property type="entry name" value="HATPase_c"/>
    <property type="match status" value="1"/>
</dbReference>
<keyword evidence="16" id="KW-1185">Reference proteome</keyword>
<evidence type="ECO:0000256" key="3">
    <source>
        <dbReference type="ARBA" id="ARBA00022553"/>
    </source>
</evidence>
<gene>
    <name evidence="14" type="ORF">D6Z83_18965</name>
    <name evidence="15" type="ORF">EBE87_04040</name>
</gene>
<dbReference type="Gene3D" id="6.10.250.2580">
    <property type="match status" value="1"/>
</dbReference>
<evidence type="ECO:0000259" key="13">
    <source>
        <dbReference type="PROSITE" id="PS50113"/>
    </source>
</evidence>
<evidence type="ECO:0000313" key="16">
    <source>
        <dbReference type="Proteomes" id="UP000274097"/>
    </source>
</evidence>
<accession>A0A3A9J7Z6</accession>
<dbReference type="InterPro" id="IPR004358">
    <property type="entry name" value="Sig_transdc_His_kin-like_C"/>
</dbReference>
<evidence type="ECO:0000313" key="17">
    <source>
        <dbReference type="Proteomes" id="UP000278036"/>
    </source>
</evidence>
<dbReference type="InterPro" id="IPR036890">
    <property type="entry name" value="HATPase_C_sf"/>
</dbReference>
<dbReference type="InterPro" id="IPR005467">
    <property type="entry name" value="His_kinase_dom"/>
</dbReference>
<keyword evidence="7" id="KW-0067">ATP-binding</keyword>
<dbReference type="GO" id="GO:0006355">
    <property type="term" value="P:regulation of DNA-templated transcription"/>
    <property type="evidence" value="ECO:0007669"/>
    <property type="project" value="InterPro"/>
</dbReference>
<evidence type="ECO:0000256" key="7">
    <source>
        <dbReference type="ARBA" id="ARBA00022840"/>
    </source>
</evidence>
<dbReference type="Gene3D" id="1.10.287.130">
    <property type="match status" value="1"/>
</dbReference>
<evidence type="ECO:0000256" key="1">
    <source>
        <dbReference type="ARBA" id="ARBA00000085"/>
    </source>
</evidence>
<keyword evidence="5" id="KW-0547">Nucleotide-binding</keyword>
<evidence type="ECO:0000256" key="6">
    <source>
        <dbReference type="ARBA" id="ARBA00022777"/>
    </source>
</evidence>